<dbReference type="EMBL" id="CP017174">
    <property type="protein sequence ID" value="QDE70890.1"/>
    <property type="molecule type" value="Genomic_DNA"/>
</dbReference>
<name>A0AAE6G546_MYXXA</name>
<dbReference type="AlphaFoldDB" id="A0AAE6G546"/>
<dbReference type="Proteomes" id="UP000320179">
    <property type="component" value="Chromosome"/>
</dbReference>
<evidence type="ECO:0000256" key="1">
    <source>
        <dbReference type="SAM" id="MobiDB-lite"/>
    </source>
</evidence>
<sequence>MRAPRAWTGGARVRGAKPEEAPMRNRKGVSVALLFLAVAGVTLTSQREAVDAAMGGDPLCVASASAERAASRPLEACPSFCGPDRVAGLTACNGDAACRSACQDAYIACCGF</sequence>
<evidence type="ECO:0000313" key="2">
    <source>
        <dbReference type="EMBL" id="QDE70890.1"/>
    </source>
</evidence>
<feature type="region of interest" description="Disordered" evidence="1">
    <location>
        <begin position="1"/>
        <end position="21"/>
    </location>
</feature>
<evidence type="ECO:0000313" key="3">
    <source>
        <dbReference type="Proteomes" id="UP000320179"/>
    </source>
</evidence>
<organism evidence="2 3">
    <name type="scientific">Myxococcus xanthus</name>
    <dbReference type="NCBI Taxonomy" id="34"/>
    <lineage>
        <taxon>Bacteria</taxon>
        <taxon>Pseudomonadati</taxon>
        <taxon>Myxococcota</taxon>
        <taxon>Myxococcia</taxon>
        <taxon>Myxococcales</taxon>
        <taxon>Cystobacterineae</taxon>
        <taxon>Myxococcaceae</taxon>
        <taxon>Myxococcus</taxon>
    </lineage>
</organism>
<gene>
    <name evidence="2" type="ORF">BHS09_30110</name>
</gene>
<accession>A0AAE6G546</accession>
<protein>
    <submittedName>
        <fullName evidence="2">Uncharacterized protein</fullName>
    </submittedName>
</protein>
<proteinExistence type="predicted"/>
<reference evidence="2 3" key="1">
    <citation type="journal article" date="2019" name="Science">
        <title>Social genes are selection hotspots in kin groups of a soil microbe.</title>
        <authorList>
            <person name="Wielgoss S."/>
            <person name="Wolfensberger R."/>
            <person name="Sun L."/>
            <person name="Fiegna F."/>
            <person name="Velicer G.J."/>
        </authorList>
    </citation>
    <scope>NUCLEOTIDE SEQUENCE [LARGE SCALE GENOMIC DNA]</scope>
    <source>
        <strain evidence="2 3">MC3.5.9c15</strain>
    </source>
</reference>